<dbReference type="Proteomes" id="UP001054945">
    <property type="component" value="Unassembled WGS sequence"/>
</dbReference>
<evidence type="ECO:0000313" key="1">
    <source>
        <dbReference type="EMBL" id="GIY97361.1"/>
    </source>
</evidence>
<proteinExistence type="predicted"/>
<dbReference type="AlphaFoldDB" id="A0AAV4XQM6"/>
<protein>
    <submittedName>
        <fullName evidence="1">Uncharacterized protein</fullName>
    </submittedName>
</protein>
<reference evidence="1 2" key="1">
    <citation type="submission" date="2021-06" db="EMBL/GenBank/DDBJ databases">
        <title>Caerostris extrusa draft genome.</title>
        <authorList>
            <person name="Kono N."/>
            <person name="Arakawa K."/>
        </authorList>
    </citation>
    <scope>NUCLEOTIDE SEQUENCE [LARGE SCALE GENOMIC DNA]</scope>
</reference>
<evidence type="ECO:0000313" key="2">
    <source>
        <dbReference type="Proteomes" id="UP001054945"/>
    </source>
</evidence>
<gene>
    <name evidence="1" type="ORF">CEXT_305711</name>
</gene>
<name>A0AAV4XQM6_CAEEX</name>
<sequence>MRLAISKRKCAMARSSFTRTANVLKEEPHKVEPDKSVLEDKFIKLQTVNTELKNYDSVILDLMMAAEVSDDDLNNEVISCEEYLDEFISLSRRIKEKRIIRT</sequence>
<keyword evidence="2" id="KW-1185">Reference proteome</keyword>
<accession>A0AAV4XQM6</accession>
<comment type="caution">
    <text evidence="1">The sequence shown here is derived from an EMBL/GenBank/DDBJ whole genome shotgun (WGS) entry which is preliminary data.</text>
</comment>
<dbReference type="EMBL" id="BPLR01000773">
    <property type="protein sequence ID" value="GIY97361.1"/>
    <property type="molecule type" value="Genomic_DNA"/>
</dbReference>
<organism evidence="1 2">
    <name type="scientific">Caerostris extrusa</name>
    <name type="common">Bark spider</name>
    <name type="synonym">Caerostris bankana</name>
    <dbReference type="NCBI Taxonomy" id="172846"/>
    <lineage>
        <taxon>Eukaryota</taxon>
        <taxon>Metazoa</taxon>
        <taxon>Ecdysozoa</taxon>
        <taxon>Arthropoda</taxon>
        <taxon>Chelicerata</taxon>
        <taxon>Arachnida</taxon>
        <taxon>Araneae</taxon>
        <taxon>Araneomorphae</taxon>
        <taxon>Entelegynae</taxon>
        <taxon>Araneoidea</taxon>
        <taxon>Araneidae</taxon>
        <taxon>Caerostris</taxon>
    </lineage>
</organism>